<dbReference type="EMBL" id="FPLJ01000065">
    <property type="protein sequence ID" value="SGY95651.1"/>
    <property type="molecule type" value="Genomic_DNA"/>
</dbReference>
<dbReference type="OrthoDB" id="5453932at2"/>
<dbReference type="PATRIC" id="fig|80854.5.peg.3200"/>
<dbReference type="SUPFAM" id="SSF53850">
    <property type="entry name" value="Periplasmic binding protein-like II"/>
    <property type="match status" value="1"/>
</dbReference>
<evidence type="ECO:0000313" key="1">
    <source>
        <dbReference type="EMBL" id="SGY95651.1"/>
    </source>
</evidence>
<protein>
    <submittedName>
        <fullName evidence="2">Uncharacterized protein</fullName>
    </submittedName>
</protein>
<dbReference type="HOGENOM" id="CLU_099468_0_0_6"/>
<sequence>MSLVRLIKAHKIQHILILSLVFGVCFNVKSEARPERLLLATQEWRPYQYQEDGQMKGPGIDKLKCIMKVMEQPYQLTMTDWDRAQLLVEVGEQHGFFLASSNRFRDKYADYSSPVMNQVWSWFSLSESIDPEKEMFKEEVAVTALFGSNKWLWLHKAGYRVEKKPRQPVALVELLLAGEIGAVLANDFVMQEAIKSLGISHRFITRRVMKEKPLGVYFSKEFIKLYPQFMREFNQAIAQCKER</sequence>
<dbReference type="AlphaFoldDB" id="A0A090IEV2"/>
<dbReference type="Proteomes" id="UP000182660">
    <property type="component" value="Unassembled WGS sequence"/>
</dbReference>
<dbReference type="KEGG" id="mvs:MVIS_3018"/>
<dbReference type="RefSeq" id="WP_082276070.1">
    <property type="nucleotide sequence ID" value="NZ_CAWQZC010000031.1"/>
</dbReference>
<keyword evidence="3" id="KW-1185">Reference proteome</keyword>
<proteinExistence type="predicted"/>
<reference evidence="2 4" key="1">
    <citation type="submission" date="2016-11" db="EMBL/GenBank/DDBJ databases">
        <authorList>
            <person name="Jaros S."/>
            <person name="Januszkiewicz K."/>
            <person name="Wedrychowicz H."/>
        </authorList>
    </citation>
    <scope>NUCLEOTIDE SEQUENCE [LARGE SCALE GENOMIC DNA]</scope>
    <source>
        <strain evidence="2">NVI 5450</strain>
    </source>
</reference>
<dbReference type="GeneID" id="61296883"/>
<dbReference type="Proteomes" id="UP000183794">
    <property type="component" value="Unassembled WGS sequence"/>
</dbReference>
<evidence type="ECO:0000313" key="3">
    <source>
        <dbReference type="Proteomes" id="UP000182660"/>
    </source>
</evidence>
<reference evidence="1 3" key="2">
    <citation type="submission" date="2016-11" db="EMBL/GenBank/DDBJ databases">
        <authorList>
            <person name="Klemetsen T."/>
        </authorList>
    </citation>
    <scope>NUCLEOTIDE SEQUENCE [LARGE SCALE GENOMIC DNA]</scope>
    <source>
        <strain evidence="1">MT 2528</strain>
    </source>
</reference>
<evidence type="ECO:0000313" key="2">
    <source>
        <dbReference type="EMBL" id="SGZ07734.1"/>
    </source>
</evidence>
<dbReference type="EMBL" id="FPLD01000086">
    <property type="protein sequence ID" value="SGZ07734.1"/>
    <property type="molecule type" value="Genomic_DNA"/>
</dbReference>
<evidence type="ECO:0000313" key="4">
    <source>
        <dbReference type="Proteomes" id="UP000183794"/>
    </source>
</evidence>
<gene>
    <name evidence="1" type="ORF">MT2528_3042</name>
    <name evidence="2" type="ORF">NVI5450_3239</name>
</gene>
<name>A0A090IEV2_9GAMM</name>
<accession>A0A090IEV2</accession>
<dbReference type="STRING" id="80854.MVIS_3018"/>
<dbReference type="Gene3D" id="3.40.190.10">
    <property type="entry name" value="Periplasmic binding protein-like II"/>
    <property type="match status" value="2"/>
</dbReference>
<organism evidence="2 4">
    <name type="scientific">Moritella viscosa</name>
    <dbReference type="NCBI Taxonomy" id="80854"/>
    <lineage>
        <taxon>Bacteria</taxon>
        <taxon>Pseudomonadati</taxon>
        <taxon>Pseudomonadota</taxon>
        <taxon>Gammaproteobacteria</taxon>
        <taxon>Alteromonadales</taxon>
        <taxon>Moritellaceae</taxon>
        <taxon>Moritella</taxon>
    </lineage>
</organism>